<dbReference type="Gene3D" id="3.40.190.10">
    <property type="entry name" value="Periplasmic binding protein-like II"/>
    <property type="match status" value="2"/>
</dbReference>
<reference evidence="6 7" key="1">
    <citation type="journal article" date="2013" name="Genome Announc.">
        <title>Draft Genome Sequence of Psychrobacter aquaticus Strain CMS 56T, Isolated from a Cyanobacterial Mat Sample Collected from Water Bodies in the McMurdo Dry Valley Region of Antarctica.</title>
        <authorList>
            <person name="Reddy G.S."/>
            <person name="Ara S."/>
            <person name="Singh A."/>
            <person name="Kumar Pinnaka A."/>
            <person name="Shivaji S."/>
        </authorList>
    </citation>
    <scope>NUCLEOTIDE SEQUENCE [LARGE SCALE GENOMIC DNA]</scope>
    <source>
        <strain evidence="6 7">CMS 56</strain>
    </source>
</reference>
<dbReference type="InterPro" id="IPR015168">
    <property type="entry name" value="SsuA/THI5"/>
</dbReference>
<dbReference type="PANTHER" id="PTHR30024">
    <property type="entry name" value="ALIPHATIC SULFONATES-BINDING PROTEIN-RELATED"/>
    <property type="match status" value="1"/>
</dbReference>
<dbReference type="CDD" id="cd13563">
    <property type="entry name" value="PBP2_SsuA_like_6"/>
    <property type="match status" value="1"/>
</dbReference>
<evidence type="ECO:0000313" key="7">
    <source>
        <dbReference type="Proteomes" id="UP000016761"/>
    </source>
</evidence>
<feature type="signal peptide" evidence="4">
    <location>
        <begin position="1"/>
        <end position="18"/>
    </location>
</feature>
<evidence type="ECO:0000256" key="2">
    <source>
        <dbReference type="ARBA" id="ARBA00010742"/>
    </source>
</evidence>
<dbReference type="OrthoDB" id="5292144at2"/>
<evidence type="ECO:0000256" key="3">
    <source>
        <dbReference type="ARBA" id="ARBA00022729"/>
    </source>
</evidence>
<evidence type="ECO:0000256" key="1">
    <source>
        <dbReference type="ARBA" id="ARBA00004418"/>
    </source>
</evidence>
<feature type="domain" description="SsuA/THI5-like" evidence="5">
    <location>
        <begin position="60"/>
        <end position="254"/>
    </location>
</feature>
<dbReference type="eggNOG" id="COG0715">
    <property type="taxonomic scope" value="Bacteria"/>
</dbReference>
<comment type="similarity">
    <text evidence="2">Belongs to the bacterial solute-binding protein SsuA/TauA family.</text>
</comment>
<comment type="caution">
    <text evidence="6">The sequence shown here is derived from an EMBL/GenBank/DDBJ whole genome shotgun (WGS) entry which is preliminary data.</text>
</comment>
<organism evidence="6 7">
    <name type="scientific">Psychrobacter aquaticus CMS 56</name>
    <dbReference type="NCBI Taxonomy" id="1354303"/>
    <lineage>
        <taxon>Bacteria</taxon>
        <taxon>Pseudomonadati</taxon>
        <taxon>Pseudomonadota</taxon>
        <taxon>Gammaproteobacteria</taxon>
        <taxon>Moraxellales</taxon>
        <taxon>Moraxellaceae</taxon>
        <taxon>Psychrobacter</taxon>
    </lineage>
</organism>
<feature type="chain" id="PRO_5004655674" evidence="4">
    <location>
        <begin position="19"/>
        <end position="343"/>
    </location>
</feature>
<comment type="subcellular location">
    <subcellularLocation>
        <location evidence="1">Periplasm</location>
    </subcellularLocation>
</comment>
<evidence type="ECO:0000256" key="4">
    <source>
        <dbReference type="SAM" id="SignalP"/>
    </source>
</evidence>
<dbReference type="AlphaFoldDB" id="U4TAJ1"/>
<protein>
    <submittedName>
        <fullName evidence="6">Urea carboxylase-related ABC transporter, periplasmic substrate-binding protein</fullName>
    </submittedName>
</protein>
<evidence type="ECO:0000259" key="5">
    <source>
        <dbReference type="Pfam" id="PF09084"/>
    </source>
</evidence>
<sequence>MNRRLFTFAIFSSFMLFGCDNTATVPMPEGEATTEKAAAANDEPISIGYSDWPGWVAWQIAIDKGWFEEAGVNVEFKWFDYSASLSAFASNQLDAISVTNGDNLVNAAGGSEGIIILVNDYSSGNDQIIAKPGMTSVADLKGKSIGVEKGLVDHLLLNSALADNGLSEADVTLVNATTNELPQVFTNDSIDAVAIWQPNANQALKNVPSAKAIYTSADKPGLIYDTLAVSPASLSAHKAEYAKIIQVWGKVVNYINDPATRDDAISIMSNKVNVPADQYSTFLNGTKLMSLEDNKKVFAKSDELSSIYGSSYHVNQFNIDNQIYTQTIDIDKLIYPDLINQND</sequence>
<dbReference type="STRING" id="1354303.M917_1471"/>
<dbReference type="PATRIC" id="fig|1354303.4.peg.1453"/>
<keyword evidence="3 4" id="KW-0732">Signal</keyword>
<accession>U4TAJ1</accession>
<keyword evidence="7" id="KW-1185">Reference proteome</keyword>
<dbReference type="SUPFAM" id="SSF53850">
    <property type="entry name" value="Periplasmic binding protein-like II"/>
    <property type="match status" value="1"/>
</dbReference>
<dbReference type="Proteomes" id="UP000016761">
    <property type="component" value="Unassembled WGS sequence"/>
</dbReference>
<dbReference type="RefSeq" id="WP_021814115.1">
    <property type="nucleotide sequence ID" value="NZ_AUSW01000025.1"/>
</dbReference>
<proteinExistence type="inferred from homology"/>
<gene>
    <name evidence="6" type="ORF">M917_1471</name>
</gene>
<evidence type="ECO:0000313" key="6">
    <source>
        <dbReference type="EMBL" id="ERL55734.1"/>
    </source>
</evidence>
<dbReference type="GO" id="GO:0042597">
    <property type="term" value="C:periplasmic space"/>
    <property type="evidence" value="ECO:0007669"/>
    <property type="project" value="UniProtKB-SubCell"/>
</dbReference>
<dbReference type="EMBL" id="AUSW01000025">
    <property type="protein sequence ID" value="ERL55734.1"/>
    <property type="molecule type" value="Genomic_DNA"/>
</dbReference>
<dbReference type="PROSITE" id="PS51257">
    <property type="entry name" value="PROKAR_LIPOPROTEIN"/>
    <property type="match status" value="1"/>
</dbReference>
<dbReference type="PANTHER" id="PTHR30024:SF47">
    <property type="entry name" value="TAURINE-BINDING PERIPLASMIC PROTEIN"/>
    <property type="match status" value="1"/>
</dbReference>
<dbReference type="Pfam" id="PF09084">
    <property type="entry name" value="NMT1"/>
    <property type="match status" value="1"/>
</dbReference>
<name>U4TAJ1_9GAMM</name>